<feature type="region of interest" description="Disordered" evidence="1">
    <location>
        <begin position="54"/>
        <end position="80"/>
    </location>
</feature>
<organism evidence="3">
    <name type="scientific">Arion vulgaris</name>
    <dbReference type="NCBI Taxonomy" id="1028688"/>
    <lineage>
        <taxon>Eukaryota</taxon>
        <taxon>Metazoa</taxon>
        <taxon>Spiralia</taxon>
        <taxon>Lophotrochozoa</taxon>
        <taxon>Mollusca</taxon>
        <taxon>Gastropoda</taxon>
        <taxon>Heterobranchia</taxon>
        <taxon>Euthyneura</taxon>
        <taxon>Panpulmonata</taxon>
        <taxon>Eupulmonata</taxon>
        <taxon>Stylommatophora</taxon>
        <taxon>Helicina</taxon>
        <taxon>Arionoidea</taxon>
        <taxon>Arionidae</taxon>
        <taxon>Arion</taxon>
    </lineage>
</organism>
<accession>A0A0B7BAS4</accession>
<feature type="signal peptide" evidence="2">
    <location>
        <begin position="1"/>
        <end position="18"/>
    </location>
</feature>
<evidence type="ECO:0000256" key="1">
    <source>
        <dbReference type="SAM" id="MobiDB-lite"/>
    </source>
</evidence>
<evidence type="ECO:0000313" key="3">
    <source>
        <dbReference type="EMBL" id="CEK90133.1"/>
    </source>
</evidence>
<evidence type="ECO:0000256" key="2">
    <source>
        <dbReference type="SAM" id="SignalP"/>
    </source>
</evidence>
<sequence length="80" mass="9348">GILSTLLLLHSLLDFLLTHSCMLRVRNVMGILQPVRKICYLILKIPLNSEEARMYDGDTDTKERKPSHKNQKHRTMHSDY</sequence>
<keyword evidence="2" id="KW-0732">Signal</keyword>
<dbReference type="EMBL" id="HACG01043268">
    <property type="protein sequence ID" value="CEK90133.1"/>
    <property type="molecule type" value="Transcribed_RNA"/>
</dbReference>
<feature type="non-terminal residue" evidence="3">
    <location>
        <position position="1"/>
    </location>
</feature>
<reference evidence="3" key="1">
    <citation type="submission" date="2014-12" db="EMBL/GenBank/DDBJ databases">
        <title>Insight into the proteome of Arion vulgaris.</title>
        <authorList>
            <person name="Aradska J."/>
            <person name="Bulat T."/>
            <person name="Smidak R."/>
            <person name="Sarate P."/>
            <person name="Gangsoo J."/>
            <person name="Sialana F."/>
            <person name="Bilban M."/>
            <person name="Lubec G."/>
        </authorList>
    </citation>
    <scope>NUCLEOTIDE SEQUENCE</scope>
    <source>
        <tissue evidence="3">Skin</tissue>
    </source>
</reference>
<feature type="compositionally biased region" description="Basic residues" evidence="1">
    <location>
        <begin position="65"/>
        <end position="80"/>
    </location>
</feature>
<feature type="chain" id="PRO_5002113560" evidence="2">
    <location>
        <begin position="19"/>
        <end position="80"/>
    </location>
</feature>
<feature type="compositionally biased region" description="Basic and acidic residues" evidence="1">
    <location>
        <begin position="54"/>
        <end position="64"/>
    </location>
</feature>
<protein>
    <submittedName>
        <fullName evidence="3">Uncharacterized protein</fullName>
    </submittedName>
</protein>
<gene>
    <name evidence="3" type="primary">ORF174881</name>
</gene>
<proteinExistence type="predicted"/>
<name>A0A0B7BAS4_9EUPU</name>
<dbReference type="AlphaFoldDB" id="A0A0B7BAS4"/>